<keyword evidence="3" id="KW-1185">Reference proteome</keyword>
<comment type="caution">
    <text evidence="2">The sequence shown here is derived from an EMBL/GenBank/DDBJ whole genome shotgun (WGS) entry which is preliminary data.</text>
</comment>
<evidence type="ECO:0000313" key="3">
    <source>
        <dbReference type="Proteomes" id="UP001165083"/>
    </source>
</evidence>
<evidence type="ECO:0000313" key="2">
    <source>
        <dbReference type="EMBL" id="GMF18292.1"/>
    </source>
</evidence>
<gene>
    <name evidence="2" type="ORF">Plil01_000682500</name>
</gene>
<dbReference type="Proteomes" id="UP001165083">
    <property type="component" value="Unassembled WGS sequence"/>
</dbReference>
<protein>
    <submittedName>
        <fullName evidence="2">Unnamed protein product</fullName>
    </submittedName>
</protein>
<dbReference type="OrthoDB" id="2012278at2759"/>
<dbReference type="EMBL" id="BSXW01000312">
    <property type="protein sequence ID" value="GMF18292.1"/>
    <property type="molecule type" value="Genomic_DNA"/>
</dbReference>
<sequence>MLHNMSLNGHPGGGNIKKLNMHGNSGQVPYRGKDSITTKDFASSMGKKKLWEFQNYDDDATGLTLAESIVLDTNELGYRHLCTFKHWTVEGPIIKWITEVRGKRLYNNSSFDFFFGESTSFSADFPAAPLKFTELSSKPVA</sequence>
<feature type="region of interest" description="Disordered" evidence="1">
    <location>
        <begin position="1"/>
        <end position="23"/>
    </location>
</feature>
<reference evidence="2" key="1">
    <citation type="submission" date="2023-04" db="EMBL/GenBank/DDBJ databases">
        <title>Phytophthora lilii NBRC 32176.</title>
        <authorList>
            <person name="Ichikawa N."/>
            <person name="Sato H."/>
            <person name="Tonouchi N."/>
        </authorList>
    </citation>
    <scope>NUCLEOTIDE SEQUENCE</scope>
    <source>
        <strain evidence="2">NBRC 32176</strain>
    </source>
</reference>
<accession>A0A9W6TMF9</accession>
<dbReference type="AlphaFoldDB" id="A0A9W6TMF9"/>
<evidence type="ECO:0000256" key="1">
    <source>
        <dbReference type="SAM" id="MobiDB-lite"/>
    </source>
</evidence>
<organism evidence="2 3">
    <name type="scientific">Phytophthora lilii</name>
    <dbReference type="NCBI Taxonomy" id="2077276"/>
    <lineage>
        <taxon>Eukaryota</taxon>
        <taxon>Sar</taxon>
        <taxon>Stramenopiles</taxon>
        <taxon>Oomycota</taxon>
        <taxon>Peronosporomycetes</taxon>
        <taxon>Peronosporales</taxon>
        <taxon>Peronosporaceae</taxon>
        <taxon>Phytophthora</taxon>
    </lineage>
</organism>
<proteinExistence type="predicted"/>
<name>A0A9W6TMF9_9STRA</name>